<dbReference type="CDD" id="cd09725">
    <property type="entry name" value="Cas2_I_II_III"/>
    <property type="match status" value="1"/>
</dbReference>
<evidence type="ECO:0000256" key="7">
    <source>
        <dbReference type="ARBA" id="ARBA00022842"/>
    </source>
</evidence>
<keyword evidence="5 9" id="KW-0255">Endonuclease</keyword>
<proteinExistence type="inferred from homology"/>
<gene>
    <name evidence="9" type="primary">cas2</name>
    <name evidence="11" type="ORF">DO97_03480</name>
</gene>
<keyword evidence="8 9" id="KW-0051">Antiviral defense</keyword>
<protein>
    <recommendedName>
        <fullName evidence="9">CRISPR-associated endoribonuclease Cas2</fullName>
        <ecNumber evidence="9">3.1.-.-</ecNumber>
    </recommendedName>
</protein>
<dbReference type="GO" id="GO:0051607">
    <property type="term" value="P:defense response to virus"/>
    <property type="evidence" value="ECO:0007669"/>
    <property type="project" value="UniProtKB-UniRule"/>
</dbReference>
<comment type="function">
    <text evidence="9">CRISPR (clustered regularly interspaced short palindromic repeat), is an adaptive immune system that provides protection against mobile genetic elements (viruses, transposable elements and conjugative plasmids). CRISPR clusters contain sequences complementary to antecedent mobile elements and target invading nucleic acids. CRISPR clusters are transcribed and processed into CRISPR RNA (crRNA). Functions as a ssRNA-specific endoribonuclease. Involved in the integration of spacer DNA into the CRISPR cassette.</text>
</comment>
<dbReference type="PANTHER" id="PTHR34405">
    <property type="entry name" value="CRISPR-ASSOCIATED ENDORIBONUCLEASE CAS2"/>
    <property type="match status" value="1"/>
</dbReference>
<accession>A0A098TPQ4</accession>
<evidence type="ECO:0000256" key="1">
    <source>
        <dbReference type="ARBA" id="ARBA00001946"/>
    </source>
</evidence>
<dbReference type="InterPro" id="IPR021127">
    <property type="entry name" value="CRISPR_associated_Cas2"/>
</dbReference>
<dbReference type="NCBIfam" id="TIGR01573">
    <property type="entry name" value="cas2"/>
    <property type="match status" value="1"/>
</dbReference>
<dbReference type="GO" id="GO:0043571">
    <property type="term" value="P:maintenance of CRISPR repeat elements"/>
    <property type="evidence" value="ECO:0007669"/>
    <property type="project" value="UniProtKB-UniRule"/>
</dbReference>
<keyword evidence="3 9" id="KW-0540">Nuclease</keyword>
<dbReference type="AlphaFoldDB" id="A0A098TPQ4"/>
<feature type="binding site" evidence="9">
    <location>
        <position position="9"/>
    </location>
    <ligand>
        <name>Mg(2+)</name>
        <dbReference type="ChEBI" id="CHEBI:18420"/>
        <note>catalytic</note>
    </ligand>
</feature>
<evidence type="ECO:0000256" key="8">
    <source>
        <dbReference type="ARBA" id="ARBA00023118"/>
    </source>
</evidence>
<dbReference type="HAMAP" id="MF_01471">
    <property type="entry name" value="Cas2"/>
    <property type="match status" value="1"/>
</dbReference>
<dbReference type="STRING" id="1497020.DO97_03480"/>
<dbReference type="RefSeq" id="WP_036532427.1">
    <property type="nucleotide sequence ID" value="NZ_JJML01000017.1"/>
</dbReference>
<evidence type="ECO:0000256" key="6">
    <source>
        <dbReference type="ARBA" id="ARBA00022801"/>
    </source>
</evidence>
<keyword evidence="4 9" id="KW-0479">Metal-binding</keyword>
<dbReference type="EC" id="3.1.-.-" evidence="9"/>
<dbReference type="InterPro" id="IPR019199">
    <property type="entry name" value="Virulence_VapD/CRISPR_Cas2"/>
</dbReference>
<name>A0A098TPQ4_9CYAN</name>
<comment type="caution">
    <text evidence="11">The sequence shown here is derived from an EMBL/GenBank/DDBJ whole genome shotgun (WGS) entry which is preliminary data.</text>
</comment>
<evidence type="ECO:0000313" key="12">
    <source>
        <dbReference type="Proteomes" id="UP000030170"/>
    </source>
</evidence>
<evidence type="ECO:0000313" key="11">
    <source>
        <dbReference type="EMBL" id="KGF72813.1"/>
    </source>
</evidence>
<keyword evidence="7 9" id="KW-0460">Magnesium</keyword>
<dbReference type="EMBL" id="JJML01000017">
    <property type="protein sequence ID" value="KGF72813.1"/>
    <property type="molecule type" value="Genomic_DNA"/>
</dbReference>
<dbReference type="GO" id="GO:0016787">
    <property type="term" value="F:hydrolase activity"/>
    <property type="evidence" value="ECO:0007669"/>
    <property type="project" value="UniProtKB-KW"/>
</dbReference>
<dbReference type="PANTHER" id="PTHR34405:SF3">
    <property type="entry name" value="CRISPR-ASSOCIATED ENDORIBONUCLEASE CAS2 3"/>
    <property type="match status" value="1"/>
</dbReference>
<comment type="similarity">
    <text evidence="2 9 10">Belongs to the CRISPR-associated endoribonuclease Cas2 protein family.</text>
</comment>
<dbReference type="OrthoDB" id="9798176at2"/>
<dbReference type="Proteomes" id="UP000030170">
    <property type="component" value="Unassembled WGS sequence"/>
</dbReference>
<dbReference type="Pfam" id="PF09827">
    <property type="entry name" value="CRISPR_Cas2"/>
    <property type="match status" value="1"/>
</dbReference>
<keyword evidence="12" id="KW-1185">Reference proteome</keyword>
<evidence type="ECO:0000256" key="4">
    <source>
        <dbReference type="ARBA" id="ARBA00022723"/>
    </source>
</evidence>
<keyword evidence="6 9" id="KW-0378">Hydrolase</keyword>
<dbReference type="Gene3D" id="3.30.70.240">
    <property type="match status" value="1"/>
</dbReference>
<organism evidence="11 12">
    <name type="scientific">Neosynechococcus sphagnicola sy1</name>
    <dbReference type="NCBI Taxonomy" id="1497020"/>
    <lineage>
        <taxon>Bacteria</taxon>
        <taxon>Bacillati</taxon>
        <taxon>Cyanobacteriota</taxon>
        <taxon>Cyanophyceae</taxon>
        <taxon>Neosynechococcales</taxon>
        <taxon>Neosynechococcaceae</taxon>
        <taxon>Neosynechococcus</taxon>
    </lineage>
</organism>
<dbReference type="SUPFAM" id="SSF143430">
    <property type="entry name" value="TTP0101/SSO1404-like"/>
    <property type="match status" value="1"/>
</dbReference>
<dbReference type="GO" id="GO:0004521">
    <property type="term" value="F:RNA endonuclease activity"/>
    <property type="evidence" value="ECO:0007669"/>
    <property type="project" value="UniProtKB-UniRule"/>
</dbReference>
<comment type="subunit">
    <text evidence="9">Homodimer, forms a heterotetramer with a Cas1 homodimer.</text>
</comment>
<evidence type="ECO:0000256" key="2">
    <source>
        <dbReference type="ARBA" id="ARBA00009959"/>
    </source>
</evidence>
<evidence type="ECO:0000256" key="9">
    <source>
        <dbReference type="HAMAP-Rule" id="MF_01471"/>
    </source>
</evidence>
<evidence type="ECO:0000256" key="3">
    <source>
        <dbReference type="ARBA" id="ARBA00022722"/>
    </source>
</evidence>
<dbReference type="PIRSF" id="PIRSF032582">
    <property type="entry name" value="Cas2"/>
    <property type="match status" value="1"/>
</dbReference>
<evidence type="ECO:0000256" key="10">
    <source>
        <dbReference type="PIRNR" id="PIRNR032582"/>
    </source>
</evidence>
<evidence type="ECO:0000256" key="5">
    <source>
        <dbReference type="ARBA" id="ARBA00022759"/>
    </source>
</evidence>
<reference evidence="11 12" key="1">
    <citation type="journal article" date="2014" name="Mol. Ecol.">
        <title>Evolution of Synechococcus.</title>
        <authorList>
            <person name="Dvorak P."/>
            <person name="Casamatta D."/>
            <person name="Hasler P."/>
            <person name="Poulickova A."/>
            <person name="Ondrej V."/>
            <person name="Sanges R."/>
        </authorList>
    </citation>
    <scope>NUCLEOTIDE SEQUENCE [LARGE SCALE GENOMIC DNA]</scope>
    <source>
        <strain evidence="11 12">CAUP A 1101</strain>
    </source>
</reference>
<comment type="cofactor">
    <cofactor evidence="1 9">
        <name>Mg(2+)</name>
        <dbReference type="ChEBI" id="CHEBI:18420"/>
    </cofactor>
</comment>
<dbReference type="GO" id="GO:0046872">
    <property type="term" value="F:metal ion binding"/>
    <property type="evidence" value="ECO:0007669"/>
    <property type="project" value="UniProtKB-UniRule"/>
</dbReference>
<sequence length="92" mass="10614">MLLYIIAYDIPVDKRRKKISDLLEGYGRRVQYSVFECVLTAPKYTELKKRLKKQVVISEDSIRFYPLSSHTLEKIEVWGGLPVSQLPGSVIV</sequence>